<evidence type="ECO:0000313" key="4">
    <source>
        <dbReference type="EMBL" id="PST83243.1"/>
    </source>
</evidence>
<comment type="similarity">
    <text evidence="1">Belongs to the polysaccharide synthase family.</text>
</comment>
<keyword evidence="2" id="KW-1133">Transmembrane helix</keyword>
<dbReference type="PANTHER" id="PTHR43318:SF1">
    <property type="entry name" value="POLYSACCHARIDE BIOSYNTHESIS PROTEIN EPSC-RELATED"/>
    <property type="match status" value="1"/>
</dbReference>
<dbReference type="OrthoDB" id="9803111at2"/>
<accession>A0A2T3HLF6</accession>
<keyword evidence="2" id="KW-0812">Transmembrane</keyword>
<dbReference type="PANTHER" id="PTHR43318">
    <property type="entry name" value="UDP-N-ACETYLGLUCOSAMINE 4,6-DEHYDRATASE"/>
    <property type="match status" value="1"/>
</dbReference>
<name>A0A2T3HLF6_9SPHI</name>
<sequence>MRKFLFYKTFHSRWLILVIDQAIVFLSMLSSVLLVQELGAAKRPVDDILLCLFAYHAVAAPLFIVMRMHTGMIRHSNLTDVFKVFRTVLLASLVYFVAGWLVLVPRLDLDWRWFYALSVLNLFVSATLLMVLRMAVKLLFCTLSDVRDEKKEAILIYGTDRDAVLIKHGLELGPQPGVHIVGFIDDKPARARMHIEQKNVYCRNEIPGLHARYHISKLIVSASCKDPEARKVVAETCLEAGITVTSVPAPADWLDGALRLADLPPMKIEDLLQREPITFDQRQLFLELTGKRVLVTGAAGSIGSEIVRQVLQCEPALLILCDQAETPLHNMQLEIESAFPDSNCIFFMANIQDEKRMNGLFAGSRPEIVFHAAALKHVPMMENNPQEAVMTNVWGTKNLADLSVSFNVEKFVMISTDKAVNPTNVMGASKRIAEMYIQSLQGGSSHFGSNTLFITTRFGNVLGSNGSVVPRFKSQIEAGGPVTITHPEIRRYFMTIPEAVQLVLEAAAMGRGGEIYIFDMGEPIRILDLALNMIKLSGRVPYQDVDIVYTGLRPGEKLYEELLNQQENTLPTHHHKILISDIVPLHFEQVSRDVKELLCINLKQNAMETVRKMKKIIPEYRSNNSVFNTLDAVLQS</sequence>
<evidence type="ECO:0000256" key="2">
    <source>
        <dbReference type="SAM" id="Phobius"/>
    </source>
</evidence>
<dbReference type="Gene3D" id="3.40.50.720">
    <property type="entry name" value="NAD(P)-binding Rossmann-like Domain"/>
    <property type="match status" value="2"/>
</dbReference>
<feature type="transmembrane region" description="Helical" evidence="2">
    <location>
        <begin position="12"/>
        <end position="35"/>
    </location>
</feature>
<keyword evidence="5" id="KW-1185">Reference proteome</keyword>
<dbReference type="RefSeq" id="WP_107215503.1">
    <property type="nucleotide sequence ID" value="NZ_KZ686269.1"/>
</dbReference>
<dbReference type="CDD" id="cd05237">
    <property type="entry name" value="UDP_invert_4-6DH_SDR_e"/>
    <property type="match status" value="1"/>
</dbReference>
<dbReference type="InterPro" id="IPR003869">
    <property type="entry name" value="Polysac_CapD-like"/>
</dbReference>
<keyword evidence="2" id="KW-0472">Membrane</keyword>
<feature type="transmembrane region" description="Helical" evidence="2">
    <location>
        <begin position="47"/>
        <end position="66"/>
    </location>
</feature>
<feature type="transmembrane region" description="Helical" evidence="2">
    <location>
        <begin position="113"/>
        <end position="132"/>
    </location>
</feature>
<proteinExistence type="inferred from homology"/>
<gene>
    <name evidence="4" type="ORF">C7T94_11665</name>
</gene>
<dbReference type="EMBL" id="PYLS01000005">
    <property type="protein sequence ID" value="PST83243.1"/>
    <property type="molecule type" value="Genomic_DNA"/>
</dbReference>
<evidence type="ECO:0000256" key="1">
    <source>
        <dbReference type="ARBA" id="ARBA00007430"/>
    </source>
</evidence>
<dbReference type="Pfam" id="PF02719">
    <property type="entry name" value="Polysacc_synt_2"/>
    <property type="match status" value="1"/>
</dbReference>
<dbReference type="SUPFAM" id="SSF51735">
    <property type="entry name" value="NAD(P)-binding Rossmann-fold domains"/>
    <property type="match status" value="2"/>
</dbReference>
<evidence type="ECO:0000313" key="5">
    <source>
        <dbReference type="Proteomes" id="UP000240912"/>
    </source>
</evidence>
<protein>
    <submittedName>
        <fullName evidence="4">Polysaccharide biosynthesis protein</fullName>
    </submittedName>
</protein>
<dbReference type="Proteomes" id="UP000240912">
    <property type="component" value="Unassembled WGS sequence"/>
</dbReference>
<dbReference type="AlphaFoldDB" id="A0A2T3HLF6"/>
<evidence type="ECO:0000259" key="3">
    <source>
        <dbReference type="Pfam" id="PF02719"/>
    </source>
</evidence>
<feature type="transmembrane region" description="Helical" evidence="2">
    <location>
        <begin position="87"/>
        <end position="107"/>
    </location>
</feature>
<feature type="domain" description="Polysaccharide biosynthesis protein CapD-like" evidence="3">
    <location>
        <begin position="293"/>
        <end position="579"/>
    </location>
</feature>
<dbReference type="InterPro" id="IPR051203">
    <property type="entry name" value="Polysaccharide_Synthase-Rel"/>
</dbReference>
<reference evidence="4 5" key="1">
    <citation type="submission" date="2018-03" db="EMBL/GenBank/DDBJ databases">
        <authorList>
            <person name="Keele B.F."/>
        </authorList>
    </citation>
    <scope>NUCLEOTIDE SEQUENCE [LARGE SCALE GENOMIC DNA]</scope>
    <source>
        <strain evidence="4 5">YL28-9</strain>
    </source>
</reference>
<organism evidence="4 5">
    <name type="scientific">Pedobacter yulinensis</name>
    <dbReference type="NCBI Taxonomy" id="2126353"/>
    <lineage>
        <taxon>Bacteria</taxon>
        <taxon>Pseudomonadati</taxon>
        <taxon>Bacteroidota</taxon>
        <taxon>Sphingobacteriia</taxon>
        <taxon>Sphingobacteriales</taxon>
        <taxon>Sphingobacteriaceae</taxon>
        <taxon>Pedobacter</taxon>
    </lineage>
</organism>
<comment type="caution">
    <text evidence="4">The sequence shown here is derived from an EMBL/GenBank/DDBJ whole genome shotgun (WGS) entry which is preliminary data.</text>
</comment>
<dbReference type="InterPro" id="IPR036291">
    <property type="entry name" value="NAD(P)-bd_dom_sf"/>
</dbReference>